<evidence type="ECO:0000256" key="4">
    <source>
        <dbReference type="ARBA" id="ARBA00022692"/>
    </source>
</evidence>
<keyword evidence="7" id="KW-0496">Mitochondrion</keyword>
<dbReference type="GO" id="GO:0022857">
    <property type="term" value="F:transmembrane transporter activity"/>
    <property type="evidence" value="ECO:0007669"/>
    <property type="project" value="TreeGrafter"/>
</dbReference>
<keyword evidence="8 9" id="KW-0472">Membrane</keyword>
<keyword evidence="6" id="KW-1133">Transmembrane helix</keyword>
<dbReference type="RefSeq" id="XP_004348149.1">
    <property type="nucleotide sequence ID" value="XM_004348099.2"/>
</dbReference>
<dbReference type="InterPro" id="IPR018108">
    <property type="entry name" value="MCP_transmembrane"/>
</dbReference>
<proteinExistence type="inferred from homology"/>
<evidence type="ECO:0000256" key="7">
    <source>
        <dbReference type="ARBA" id="ARBA00023128"/>
    </source>
</evidence>
<reference evidence="12" key="1">
    <citation type="submission" date="2011-02" db="EMBL/GenBank/DDBJ databases">
        <title>The Genome Sequence of Capsaspora owczarzaki ATCC 30864.</title>
        <authorList>
            <person name="Russ C."/>
            <person name="Cuomo C."/>
            <person name="Burger G."/>
            <person name="Gray M.W."/>
            <person name="Holland P.W.H."/>
            <person name="King N."/>
            <person name="Lang F.B.F."/>
            <person name="Roger A.J."/>
            <person name="Ruiz-Trillo I."/>
            <person name="Young S.K."/>
            <person name="Zeng Q."/>
            <person name="Gargeya S."/>
            <person name="Alvarado L."/>
            <person name="Berlin A."/>
            <person name="Chapman S.B."/>
            <person name="Chen Z."/>
            <person name="Freedman E."/>
            <person name="Gellesch M."/>
            <person name="Goldberg J."/>
            <person name="Griggs A."/>
            <person name="Gujja S."/>
            <person name="Heilman E."/>
            <person name="Heiman D."/>
            <person name="Howarth C."/>
            <person name="Mehta T."/>
            <person name="Neiman D."/>
            <person name="Pearson M."/>
            <person name="Roberts A."/>
            <person name="Saif S."/>
            <person name="Shea T."/>
            <person name="Shenoy N."/>
            <person name="Sisk P."/>
            <person name="Stolte C."/>
            <person name="Sykes S."/>
            <person name="White J."/>
            <person name="Yandava C."/>
            <person name="Haas B."/>
            <person name="Nusbaum C."/>
            <person name="Birren B."/>
        </authorList>
    </citation>
    <scope>NUCLEOTIDE SEQUENCE</scope>
    <source>
        <strain evidence="12">ATCC 30864</strain>
    </source>
</reference>
<dbReference type="PROSITE" id="PS50920">
    <property type="entry name" value="SOLCAR"/>
    <property type="match status" value="3"/>
</dbReference>
<keyword evidence="4 9" id="KW-0812">Transmembrane</keyword>
<dbReference type="InterPro" id="IPR050567">
    <property type="entry name" value="Mitochondrial_Carrier"/>
</dbReference>
<gene>
    <name evidence="11" type="ORF">CAOG_004321</name>
</gene>
<dbReference type="PhylomeDB" id="A0A0D2UEL2"/>
<evidence type="ECO:0000256" key="8">
    <source>
        <dbReference type="ARBA" id="ARBA00023136"/>
    </source>
</evidence>
<dbReference type="InterPro" id="IPR023395">
    <property type="entry name" value="MCP_dom_sf"/>
</dbReference>
<dbReference type="FunCoup" id="A0A0D2UEL2">
    <property type="interactions" value="119"/>
</dbReference>
<dbReference type="Gene3D" id="1.50.40.10">
    <property type="entry name" value="Mitochondrial carrier domain"/>
    <property type="match status" value="1"/>
</dbReference>
<evidence type="ECO:0000256" key="9">
    <source>
        <dbReference type="PROSITE-ProRule" id="PRU00282"/>
    </source>
</evidence>
<keyword evidence="5" id="KW-0677">Repeat</keyword>
<dbReference type="OrthoDB" id="409586at2759"/>
<name>A0A0D2UEL2_CAPO3</name>
<dbReference type="STRING" id="595528.A0A0D2UEL2"/>
<evidence type="ECO:0000256" key="2">
    <source>
        <dbReference type="ARBA" id="ARBA00006375"/>
    </source>
</evidence>
<evidence type="ECO:0000256" key="10">
    <source>
        <dbReference type="RuleBase" id="RU000488"/>
    </source>
</evidence>
<feature type="repeat" description="Solcar" evidence="9">
    <location>
        <begin position="5"/>
        <end position="93"/>
    </location>
</feature>
<dbReference type="Proteomes" id="UP000008743">
    <property type="component" value="Unassembled WGS sequence"/>
</dbReference>
<keyword evidence="3 10" id="KW-0813">Transport</keyword>
<evidence type="ECO:0000256" key="3">
    <source>
        <dbReference type="ARBA" id="ARBA00022448"/>
    </source>
</evidence>
<evidence type="ECO:0000256" key="6">
    <source>
        <dbReference type="ARBA" id="ARBA00022989"/>
    </source>
</evidence>
<protein>
    <submittedName>
        <fullName evidence="11">Substrate carrier family protein</fullName>
    </submittedName>
</protein>
<dbReference type="InterPro" id="IPR002067">
    <property type="entry name" value="MCP"/>
</dbReference>
<organism evidence="11 12">
    <name type="scientific">Capsaspora owczarzaki (strain ATCC 30864)</name>
    <dbReference type="NCBI Taxonomy" id="595528"/>
    <lineage>
        <taxon>Eukaryota</taxon>
        <taxon>Filasterea</taxon>
        <taxon>Capsaspora</taxon>
    </lineage>
</organism>
<sequence length="301" mass="32435">MSEVKDAIEDIAAGSVGGVCMVIAGHPLDTLKVRMQTSGTPGAPQFTSTMDCLRQTIKNEGFWGLYKGVASPLVGVAAMNATLFCAYGAIKYTLNDNKPHGEKQLPILRMLLAGAETGAVVALVESPVDLIKAKMQTQYGSGSTAQYKSTFDCLRQVTSQFGIRGVYQGLGATLLRNVPANTMYFGVYEQARREFANGNWNNVDKLTPLQGFAAGGLAGIAYWIGTYPLDAIKSKMQTDASDRSKRLYSSIADCVKQTYRTSGINGFYKGFGVCMLRAFPANGACFLGYETAKKFLVSSEH</sequence>
<evidence type="ECO:0000313" key="12">
    <source>
        <dbReference type="Proteomes" id="UP000008743"/>
    </source>
</evidence>
<dbReference type="Pfam" id="PF00153">
    <property type="entry name" value="Mito_carr"/>
    <property type="match status" value="3"/>
</dbReference>
<dbReference type="eggNOG" id="KOG0758">
    <property type="taxonomic scope" value="Eukaryota"/>
</dbReference>
<dbReference type="EMBL" id="KE346365">
    <property type="protein sequence ID" value="KJE93551.1"/>
    <property type="molecule type" value="Genomic_DNA"/>
</dbReference>
<dbReference type="GO" id="GO:0031966">
    <property type="term" value="C:mitochondrial membrane"/>
    <property type="evidence" value="ECO:0007669"/>
    <property type="project" value="UniProtKB-SubCell"/>
</dbReference>
<accession>A0A0D2UEL2</accession>
<evidence type="ECO:0000256" key="1">
    <source>
        <dbReference type="ARBA" id="ARBA00004225"/>
    </source>
</evidence>
<evidence type="ECO:0000256" key="5">
    <source>
        <dbReference type="ARBA" id="ARBA00022737"/>
    </source>
</evidence>
<dbReference type="PANTHER" id="PTHR45624">
    <property type="entry name" value="MITOCHONDRIAL BASIC AMINO ACIDS TRANSPORTER-RELATED"/>
    <property type="match status" value="1"/>
</dbReference>
<feature type="repeat" description="Solcar" evidence="9">
    <location>
        <begin position="105"/>
        <end position="194"/>
    </location>
</feature>
<evidence type="ECO:0000313" key="11">
    <source>
        <dbReference type="EMBL" id="KJE93551.1"/>
    </source>
</evidence>
<dbReference type="SUPFAM" id="SSF103506">
    <property type="entry name" value="Mitochondrial carrier"/>
    <property type="match status" value="1"/>
</dbReference>
<dbReference type="OMA" id="WVTATPF"/>
<dbReference type="PANTHER" id="PTHR45624:SF24">
    <property type="entry name" value="MITOCHONDRIAL SUBSTRATE CARRIER FAMILY PROTEIN G"/>
    <property type="match status" value="1"/>
</dbReference>
<dbReference type="PRINTS" id="PR00926">
    <property type="entry name" value="MITOCARRIER"/>
</dbReference>
<comment type="subcellular location">
    <subcellularLocation>
        <location evidence="1">Mitochondrion membrane</location>
        <topology evidence="1">Multi-pass membrane protein</topology>
    </subcellularLocation>
</comment>
<comment type="similarity">
    <text evidence="2 10">Belongs to the mitochondrial carrier (TC 2.A.29) family.</text>
</comment>
<keyword evidence="12" id="KW-1185">Reference proteome</keyword>
<dbReference type="AlphaFoldDB" id="A0A0D2UEL2"/>
<dbReference type="InParanoid" id="A0A0D2UEL2"/>
<feature type="repeat" description="Solcar" evidence="9">
    <location>
        <begin position="206"/>
        <end position="295"/>
    </location>
</feature>